<proteinExistence type="predicted"/>
<sequence>MNILRAKQEIIRTVQAYLAKDEDGQYLIPSVHQRPILLMGPPGIGKTAIMEQAASACGISLVSYTITHHTRQSAIGLPYLTKRQYGGKEMTITEYTMSEIIASVHDKIEETGLQEGILFIDEINCVSETLAPTMLQFLQRKSFGSHHVPAGWVIVAAGNPPEYNKSVRDFDVVTLDRLKRIDVREDYDVWKKYAYRRQIHAAILSYLDIKKQHFYTFETTVDGQAFVTARGWEDLSQFLLACEKLNLPIDESVILEYIQHPKIARDFAAYYDLFQKYQSDYHVEEILAGNLPASAIERLQGAPFDERLSVIGMLIGRLTVTFSASYYLDMQITTLFESLKSVKRRMEQDTLPTLLTQEAARVREKLSARQKASAVDRREAAAILKSAQALEADAHMLSAEAIRSNEDGFAKISERFQQDVADMDAQTEQASAMLEHAFDFLTKTFGKSQEMVVFVTELNTNFFCTWFIGQNGSEAYTRCNKELMIGKQKQELMGDIKKIHSFLTVLE</sequence>
<comment type="caution">
    <text evidence="2">The sequence shown here is derived from an EMBL/GenBank/DDBJ whole genome shotgun (WGS) entry which is preliminary data.</text>
</comment>
<keyword evidence="3" id="KW-1185">Reference proteome</keyword>
<gene>
    <name evidence="2" type="ORF">KQI75_02570</name>
</gene>
<evidence type="ECO:0000259" key="1">
    <source>
        <dbReference type="Pfam" id="PF07728"/>
    </source>
</evidence>
<feature type="domain" description="ATPase dynein-related AAA" evidence="1">
    <location>
        <begin position="35"/>
        <end position="171"/>
    </location>
</feature>
<evidence type="ECO:0000313" key="3">
    <source>
        <dbReference type="Proteomes" id="UP000783588"/>
    </source>
</evidence>
<organism evidence="2 3">
    <name type="scientific">Butyricicoccus intestinisimiae</name>
    <dbReference type="NCBI Taxonomy" id="2841509"/>
    <lineage>
        <taxon>Bacteria</taxon>
        <taxon>Bacillati</taxon>
        <taxon>Bacillota</taxon>
        <taxon>Clostridia</taxon>
        <taxon>Eubacteriales</taxon>
        <taxon>Butyricicoccaceae</taxon>
        <taxon>Butyricicoccus</taxon>
    </lineage>
</organism>
<dbReference type="InterPro" id="IPR011704">
    <property type="entry name" value="ATPase_dyneun-rel_AAA"/>
</dbReference>
<evidence type="ECO:0000313" key="2">
    <source>
        <dbReference type="EMBL" id="MBU5489522.1"/>
    </source>
</evidence>
<name>A0ABS6EPK9_9FIRM</name>
<dbReference type="CDD" id="cd00009">
    <property type="entry name" value="AAA"/>
    <property type="match status" value="1"/>
</dbReference>
<dbReference type="EMBL" id="JAHLQI010000001">
    <property type="protein sequence ID" value="MBU5489522.1"/>
    <property type="molecule type" value="Genomic_DNA"/>
</dbReference>
<dbReference type="Pfam" id="PF07728">
    <property type="entry name" value="AAA_5"/>
    <property type="match status" value="1"/>
</dbReference>
<dbReference type="Proteomes" id="UP000783588">
    <property type="component" value="Unassembled WGS sequence"/>
</dbReference>
<dbReference type="RefSeq" id="WP_216469115.1">
    <property type="nucleotide sequence ID" value="NZ_JAHLQI010000001.1"/>
</dbReference>
<accession>A0ABS6EPK9</accession>
<reference evidence="2 3" key="1">
    <citation type="submission" date="2021-06" db="EMBL/GenBank/DDBJ databases">
        <authorList>
            <person name="Sun Q."/>
            <person name="Li D."/>
        </authorList>
    </citation>
    <scope>NUCLEOTIDE SEQUENCE [LARGE SCALE GENOMIC DNA]</scope>
    <source>
        <strain evidence="2 3">MSJd-7</strain>
    </source>
</reference>
<protein>
    <submittedName>
        <fullName evidence="2">AAA family ATPase</fullName>
    </submittedName>
</protein>